<dbReference type="Pfam" id="PF04472">
    <property type="entry name" value="SepF"/>
    <property type="match status" value="1"/>
</dbReference>
<reference evidence="6" key="1">
    <citation type="journal article" date="2021" name="PeerJ">
        <title>Extensive microbial diversity within the chicken gut microbiome revealed by metagenomics and culture.</title>
        <authorList>
            <person name="Gilroy R."/>
            <person name="Ravi A."/>
            <person name="Getino M."/>
            <person name="Pursley I."/>
            <person name="Horton D.L."/>
            <person name="Alikhan N.F."/>
            <person name="Baker D."/>
            <person name="Gharbi K."/>
            <person name="Hall N."/>
            <person name="Watson M."/>
            <person name="Adriaenssens E.M."/>
            <person name="Foster-Nyarko E."/>
            <person name="Jarju S."/>
            <person name="Secka A."/>
            <person name="Antonio M."/>
            <person name="Oren A."/>
            <person name="Chaudhuri R.R."/>
            <person name="La Ragione R."/>
            <person name="Hildebrand F."/>
            <person name="Pallen M.J."/>
        </authorList>
    </citation>
    <scope>NUCLEOTIDE SEQUENCE</scope>
    <source>
        <strain evidence="6">ChiHjej13B12-4958</strain>
    </source>
</reference>
<keyword evidence="1 6" id="KW-0132">Cell division</keyword>
<protein>
    <submittedName>
        <fullName evidence="6">Cell division protein SepF</fullName>
    </submittedName>
</protein>
<dbReference type="PANTHER" id="PTHR35798">
    <property type="entry name" value="CELL DIVISION PROTEIN SEPF"/>
    <property type="match status" value="1"/>
</dbReference>
<name>A0A9D2TPZ2_9CORY</name>
<feature type="region of interest" description="Disordered" evidence="5">
    <location>
        <begin position="29"/>
        <end position="89"/>
    </location>
</feature>
<dbReference type="InterPro" id="IPR038594">
    <property type="entry name" value="SepF-like_sf"/>
</dbReference>
<evidence type="ECO:0000256" key="2">
    <source>
        <dbReference type="ARBA" id="ARBA00023210"/>
    </source>
</evidence>
<evidence type="ECO:0000313" key="7">
    <source>
        <dbReference type="Proteomes" id="UP000823858"/>
    </source>
</evidence>
<dbReference type="Gene3D" id="3.30.110.150">
    <property type="entry name" value="SepF-like protein"/>
    <property type="match status" value="1"/>
</dbReference>
<proteinExistence type="predicted"/>
<keyword evidence="2" id="KW-0717">Septation</keyword>
<gene>
    <name evidence="6" type="ORF">H9751_12215</name>
</gene>
<dbReference type="PANTHER" id="PTHR35798:SF1">
    <property type="entry name" value="CELL DIVISION PROTEIN SEPF"/>
    <property type="match status" value="1"/>
</dbReference>
<comment type="caution">
    <text evidence="6">The sequence shown here is derived from an EMBL/GenBank/DDBJ whole genome shotgun (WGS) entry which is preliminary data.</text>
</comment>
<evidence type="ECO:0000256" key="3">
    <source>
        <dbReference type="ARBA" id="ARBA00023306"/>
    </source>
</evidence>
<evidence type="ECO:0000256" key="5">
    <source>
        <dbReference type="SAM" id="MobiDB-lite"/>
    </source>
</evidence>
<sequence length="200" mass="21961">MTDGFTEKVKGFFGFGEVDSYEDPYYRDEFDEADRRSSADAERQGAPGEYRRGDRPSRYADLGDARDSRDAREAREPRPRDIRASDYDYRDSRAGRLGEPVASAAAAAPSAREPQVVRLALSSFQQAGELATEFRAGDIVVINLSGMEKAEASRVLDFSVGLAKGLDGTLKKLGGLRNFALIPASVTLDQSQLDQLVEDQ</sequence>
<accession>A0A9D2TPZ2</accession>
<keyword evidence="3" id="KW-0131">Cell cycle</keyword>
<dbReference type="Proteomes" id="UP000823858">
    <property type="component" value="Unassembled WGS sequence"/>
</dbReference>
<evidence type="ECO:0000313" key="6">
    <source>
        <dbReference type="EMBL" id="HJC86276.1"/>
    </source>
</evidence>
<dbReference type="InterPro" id="IPR007561">
    <property type="entry name" value="Cell_div_SepF/SepF-rel"/>
</dbReference>
<comment type="function">
    <text evidence="4">Cell division protein that is part of the divisome complex and is recruited early to the Z-ring. Probably stimulates Z-ring formation, perhaps through the cross-linking of FtsZ protofilaments. Its function overlaps with FtsA.</text>
</comment>
<dbReference type="GO" id="GO:0000917">
    <property type="term" value="P:division septum assembly"/>
    <property type="evidence" value="ECO:0007669"/>
    <property type="project" value="UniProtKB-KW"/>
</dbReference>
<evidence type="ECO:0000256" key="4">
    <source>
        <dbReference type="ARBA" id="ARBA00044936"/>
    </source>
</evidence>
<evidence type="ECO:0000256" key="1">
    <source>
        <dbReference type="ARBA" id="ARBA00022618"/>
    </source>
</evidence>
<dbReference type="InterPro" id="IPR023052">
    <property type="entry name" value="Cell_div_SepF"/>
</dbReference>
<dbReference type="AlphaFoldDB" id="A0A9D2TPZ2"/>
<reference evidence="6" key="2">
    <citation type="submission" date="2021-04" db="EMBL/GenBank/DDBJ databases">
        <authorList>
            <person name="Gilroy R."/>
        </authorList>
    </citation>
    <scope>NUCLEOTIDE SEQUENCE</scope>
    <source>
        <strain evidence="6">ChiHjej13B12-4958</strain>
    </source>
</reference>
<organism evidence="6 7">
    <name type="scientific">Candidatus Corynebacterium faecigallinarum</name>
    <dbReference type="NCBI Taxonomy" id="2838528"/>
    <lineage>
        <taxon>Bacteria</taxon>
        <taxon>Bacillati</taxon>
        <taxon>Actinomycetota</taxon>
        <taxon>Actinomycetes</taxon>
        <taxon>Mycobacteriales</taxon>
        <taxon>Corynebacteriaceae</taxon>
        <taxon>Corynebacterium</taxon>
    </lineage>
</organism>
<dbReference type="EMBL" id="DWVP01000024">
    <property type="protein sequence ID" value="HJC86276.1"/>
    <property type="molecule type" value="Genomic_DNA"/>
</dbReference>